<accession>A0A3E3EH66</accession>
<evidence type="ECO:0000313" key="2">
    <source>
        <dbReference type="EMBL" id="RGD86718.1"/>
    </source>
</evidence>
<dbReference type="Proteomes" id="UP000261032">
    <property type="component" value="Unassembled WGS sequence"/>
</dbReference>
<dbReference type="Pfam" id="PF13031">
    <property type="entry name" value="DUF3892"/>
    <property type="match status" value="1"/>
</dbReference>
<proteinExistence type="predicted"/>
<feature type="compositionally biased region" description="Basic and acidic residues" evidence="1">
    <location>
        <begin position="59"/>
        <end position="69"/>
    </location>
</feature>
<organism evidence="2 3">
    <name type="scientific">Thomasclavelia ramosa</name>
    <dbReference type="NCBI Taxonomy" id="1547"/>
    <lineage>
        <taxon>Bacteria</taxon>
        <taxon>Bacillati</taxon>
        <taxon>Bacillota</taxon>
        <taxon>Erysipelotrichia</taxon>
        <taxon>Erysipelotrichales</taxon>
        <taxon>Coprobacillaceae</taxon>
        <taxon>Thomasclavelia</taxon>
    </lineage>
</organism>
<protein>
    <submittedName>
        <fullName evidence="2">DUF3892 domain-containing protein</fullName>
    </submittedName>
</protein>
<name>A0A3E3EH66_9FIRM</name>
<sequence length="69" mass="7641">MPRKAIVKVISETPTGLNQRVSINGTPYTNNQAYNKAVRNEVPGYHGVNNNGTKFIRSNPDKSKRNNLG</sequence>
<evidence type="ECO:0000256" key="1">
    <source>
        <dbReference type="SAM" id="MobiDB-lite"/>
    </source>
</evidence>
<dbReference type="RefSeq" id="WP_117580674.1">
    <property type="nucleotide sequence ID" value="NZ_JAHOLO010000007.1"/>
</dbReference>
<feature type="region of interest" description="Disordered" evidence="1">
    <location>
        <begin position="43"/>
        <end position="69"/>
    </location>
</feature>
<evidence type="ECO:0000313" key="3">
    <source>
        <dbReference type="Proteomes" id="UP000261032"/>
    </source>
</evidence>
<dbReference type="AlphaFoldDB" id="A0A3E3EH66"/>
<gene>
    <name evidence="2" type="ORF">DXB93_04205</name>
</gene>
<dbReference type="InterPro" id="IPR024997">
    <property type="entry name" value="DUF3892"/>
</dbReference>
<reference evidence="2 3" key="1">
    <citation type="submission" date="2018-08" db="EMBL/GenBank/DDBJ databases">
        <title>A genome reference for cultivated species of the human gut microbiota.</title>
        <authorList>
            <person name="Zou Y."/>
            <person name="Xue W."/>
            <person name="Luo G."/>
        </authorList>
    </citation>
    <scope>NUCLEOTIDE SEQUENCE [LARGE SCALE GENOMIC DNA]</scope>
    <source>
        <strain evidence="2 3">OM06-4</strain>
    </source>
</reference>
<comment type="caution">
    <text evidence="2">The sequence shown here is derived from an EMBL/GenBank/DDBJ whole genome shotgun (WGS) entry which is preliminary data.</text>
</comment>
<dbReference type="EMBL" id="QUSL01000004">
    <property type="protein sequence ID" value="RGD86718.1"/>
    <property type="molecule type" value="Genomic_DNA"/>
</dbReference>